<evidence type="ECO:0000313" key="1">
    <source>
        <dbReference type="EMBL" id="KAI0051386.1"/>
    </source>
</evidence>
<protein>
    <submittedName>
        <fullName evidence="1">Thioredoxin-like protein</fullName>
    </submittedName>
</protein>
<evidence type="ECO:0000313" key="2">
    <source>
        <dbReference type="Proteomes" id="UP000814033"/>
    </source>
</evidence>
<dbReference type="EMBL" id="MU275852">
    <property type="protein sequence ID" value="KAI0051386.1"/>
    <property type="molecule type" value="Genomic_DNA"/>
</dbReference>
<keyword evidence="2" id="KW-1185">Reference proteome</keyword>
<comment type="caution">
    <text evidence="1">The sequence shown here is derived from an EMBL/GenBank/DDBJ whole genome shotgun (WGS) entry which is preliminary data.</text>
</comment>
<proteinExistence type="predicted"/>
<sequence length="227" mass="25228">MSAQTPIIVHHLNDSRSQRVLWLLEELEVPYEVKFYQRTADYLAPPELRAVHPLGRSPVITDGPVTLAETAAIVEYLIKKYGKGKFVAPEEGELTELYFRNFSEGTFLPILGQQFVFEQVPKKAPFLLRPLLKVVFTGLTKLLVAKPLQGSLDYIETTLSKSNSTWFAGGPEPTASDFLLSYGIETLAVEKDSPLGPKAKAWLAAVQARPAYKRGLKKGGDYAYAKN</sequence>
<reference evidence="1" key="2">
    <citation type="journal article" date="2022" name="New Phytol.">
        <title>Evolutionary transition to the ectomycorrhizal habit in the genomes of a hyperdiverse lineage of mushroom-forming fungi.</title>
        <authorList>
            <person name="Looney B."/>
            <person name="Miyauchi S."/>
            <person name="Morin E."/>
            <person name="Drula E."/>
            <person name="Courty P.E."/>
            <person name="Kohler A."/>
            <person name="Kuo A."/>
            <person name="LaButti K."/>
            <person name="Pangilinan J."/>
            <person name="Lipzen A."/>
            <person name="Riley R."/>
            <person name="Andreopoulos W."/>
            <person name="He G."/>
            <person name="Johnson J."/>
            <person name="Nolan M."/>
            <person name="Tritt A."/>
            <person name="Barry K.W."/>
            <person name="Grigoriev I.V."/>
            <person name="Nagy L.G."/>
            <person name="Hibbett D."/>
            <person name="Henrissat B."/>
            <person name="Matheny P.B."/>
            <person name="Labbe J."/>
            <person name="Martin F.M."/>
        </authorList>
    </citation>
    <scope>NUCLEOTIDE SEQUENCE</scope>
    <source>
        <strain evidence="1">FP105234-sp</strain>
    </source>
</reference>
<organism evidence="1 2">
    <name type="scientific">Auriscalpium vulgare</name>
    <dbReference type="NCBI Taxonomy" id="40419"/>
    <lineage>
        <taxon>Eukaryota</taxon>
        <taxon>Fungi</taxon>
        <taxon>Dikarya</taxon>
        <taxon>Basidiomycota</taxon>
        <taxon>Agaricomycotina</taxon>
        <taxon>Agaricomycetes</taxon>
        <taxon>Russulales</taxon>
        <taxon>Auriscalpiaceae</taxon>
        <taxon>Auriscalpium</taxon>
    </lineage>
</organism>
<dbReference type="Proteomes" id="UP000814033">
    <property type="component" value="Unassembled WGS sequence"/>
</dbReference>
<accession>A0ACB8S5D4</accession>
<reference evidence="1" key="1">
    <citation type="submission" date="2021-02" db="EMBL/GenBank/DDBJ databases">
        <authorList>
            <consortium name="DOE Joint Genome Institute"/>
            <person name="Ahrendt S."/>
            <person name="Looney B.P."/>
            <person name="Miyauchi S."/>
            <person name="Morin E."/>
            <person name="Drula E."/>
            <person name="Courty P.E."/>
            <person name="Chicoki N."/>
            <person name="Fauchery L."/>
            <person name="Kohler A."/>
            <person name="Kuo A."/>
            <person name="Labutti K."/>
            <person name="Pangilinan J."/>
            <person name="Lipzen A."/>
            <person name="Riley R."/>
            <person name="Andreopoulos W."/>
            <person name="He G."/>
            <person name="Johnson J."/>
            <person name="Barry K.W."/>
            <person name="Grigoriev I.V."/>
            <person name="Nagy L."/>
            <person name="Hibbett D."/>
            <person name="Henrissat B."/>
            <person name="Matheny P.B."/>
            <person name="Labbe J."/>
            <person name="Martin F."/>
        </authorList>
    </citation>
    <scope>NUCLEOTIDE SEQUENCE</scope>
    <source>
        <strain evidence="1">FP105234-sp</strain>
    </source>
</reference>
<name>A0ACB8S5D4_9AGAM</name>
<gene>
    <name evidence="1" type="ORF">FA95DRAFT_1554453</name>
</gene>